<dbReference type="GO" id="GO:0046872">
    <property type="term" value="F:metal ion binding"/>
    <property type="evidence" value="ECO:0007669"/>
    <property type="project" value="UniProtKB-KW"/>
</dbReference>
<feature type="compositionally biased region" description="Low complexity" evidence="12">
    <location>
        <begin position="389"/>
        <end position="411"/>
    </location>
</feature>
<protein>
    <recommendedName>
        <fullName evidence="2">DNA-directed DNA polymerase</fullName>
        <ecNumber evidence="2">2.7.7.7</ecNumber>
    </recommendedName>
</protein>
<keyword evidence="3" id="KW-0808">Transferase</keyword>
<dbReference type="EMBL" id="FMXA01000017">
    <property type="protein sequence ID" value="SDA55722.1"/>
    <property type="molecule type" value="Genomic_DNA"/>
</dbReference>
<dbReference type="GO" id="GO:0009360">
    <property type="term" value="C:DNA polymerase III complex"/>
    <property type="evidence" value="ECO:0007669"/>
    <property type="project" value="InterPro"/>
</dbReference>
<dbReference type="FunFam" id="3.40.50.300:FF:000014">
    <property type="entry name" value="DNA polymerase III subunit gamma/tau"/>
    <property type="match status" value="1"/>
</dbReference>
<dbReference type="InterPro" id="IPR005790">
    <property type="entry name" value="DNA_polIII_delta"/>
</dbReference>
<keyword evidence="4" id="KW-0548">Nucleotidyltransferase</keyword>
<evidence type="ECO:0000256" key="11">
    <source>
        <dbReference type="ARBA" id="ARBA00049244"/>
    </source>
</evidence>
<evidence type="ECO:0000256" key="9">
    <source>
        <dbReference type="ARBA" id="ARBA00022840"/>
    </source>
</evidence>
<dbReference type="PANTHER" id="PTHR11669:SF0">
    <property type="entry name" value="PROTEIN STICHEL-LIKE 2"/>
    <property type="match status" value="1"/>
</dbReference>
<comment type="similarity">
    <text evidence="1">Belongs to the DnaX/STICHEL family.</text>
</comment>
<dbReference type="NCBIfam" id="TIGR02397">
    <property type="entry name" value="dnaX_nterm"/>
    <property type="match status" value="1"/>
</dbReference>
<keyword evidence="5" id="KW-0235">DNA replication</keyword>
<dbReference type="GO" id="GO:0005524">
    <property type="term" value="F:ATP binding"/>
    <property type="evidence" value="ECO:0007669"/>
    <property type="project" value="UniProtKB-KW"/>
</dbReference>
<evidence type="ECO:0000256" key="3">
    <source>
        <dbReference type="ARBA" id="ARBA00022679"/>
    </source>
</evidence>
<reference evidence="14 15" key="1">
    <citation type="submission" date="2016-10" db="EMBL/GenBank/DDBJ databases">
        <authorList>
            <person name="de Groot N.N."/>
        </authorList>
    </citation>
    <scope>NUCLEOTIDE SEQUENCE [LARGE SCALE GENOMIC DNA]</scope>
    <source>
        <strain evidence="14 15">DSM 15230</strain>
    </source>
</reference>
<evidence type="ECO:0000313" key="15">
    <source>
        <dbReference type="Proteomes" id="UP000199689"/>
    </source>
</evidence>
<keyword evidence="8" id="KW-0862">Zinc</keyword>
<dbReference type="PANTHER" id="PTHR11669">
    <property type="entry name" value="REPLICATION FACTOR C / DNA POLYMERASE III GAMMA-TAU SUBUNIT"/>
    <property type="match status" value="1"/>
</dbReference>
<dbReference type="CDD" id="cd00009">
    <property type="entry name" value="AAA"/>
    <property type="match status" value="1"/>
</dbReference>
<dbReference type="EC" id="2.7.7.7" evidence="2"/>
<evidence type="ECO:0000256" key="4">
    <source>
        <dbReference type="ARBA" id="ARBA00022695"/>
    </source>
</evidence>
<feature type="region of interest" description="Disordered" evidence="12">
    <location>
        <begin position="388"/>
        <end position="468"/>
    </location>
</feature>
<dbReference type="GO" id="GO:0003887">
    <property type="term" value="F:DNA-directed DNA polymerase activity"/>
    <property type="evidence" value="ECO:0007669"/>
    <property type="project" value="UniProtKB-KW"/>
</dbReference>
<dbReference type="SMART" id="SM00382">
    <property type="entry name" value="AAA"/>
    <property type="match status" value="1"/>
</dbReference>
<dbReference type="GeneID" id="87756295"/>
<dbReference type="Pfam" id="PF13177">
    <property type="entry name" value="DNA_pol3_delta2"/>
    <property type="match status" value="1"/>
</dbReference>
<evidence type="ECO:0000256" key="8">
    <source>
        <dbReference type="ARBA" id="ARBA00022833"/>
    </source>
</evidence>
<dbReference type="InterPro" id="IPR050238">
    <property type="entry name" value="DNA_Rep/Repair_Clamp_Loader"/>
</dbReference>
<dbReference type="Gene3D" id="3.40.50.300">
    <property type="entry name" value="P-loop containing nucleotide triphosphate hydrolases"/>
    <property type="match status" value="1"/>
</dbReference>
<dbReference type="CDD" id="cd18137">
    <property type="entry name" value="HLD_clamp_pol_III_gamma_tau"/>
    <property type="match status" value="1"/>
</dbReference>
<dbReference type="RefSeq" id="WP_091365006.1">
    <property type="nucleotide sequence ID" value="NZ_FMXA01000017.1"/>
</dbReference>
<dbReference type="InterPro" id="IPR022754">
    <property type="entry name" value="DNA_pol_III_gamma-3"/>
</dbReference>
<dbReference type="Pfam" id="PF22608">
    <property type="entry name" value="DNAX_ATPase_lid"/>
    <property type="match status" value="1"/>
</dbReference>
<gene>
    <name evidence="14" type="ORF">SAMN02910343_01288</name>
</gene>
<dbReference type="GO" id="GO:0006261">
    <property type="term" value="P:DNA-templated DNA replication"/>
    <property type="evidence" value="ECO:0007669"/>
    <property type="project" value="TreeGrafter"/>
</dbReference>
<dbReference type="Proteomes" id="UP000199689">
    <property type="component" value="Unassembled WGS sequence"/>
</dbReference>
<feature type="region of interest" description="Disordered" evidence="12">
    <location>
        <begin position="570"/>
        <end position="603"/>
    </location>
</feature>
<keyword evidence="10" id="KW-0239">DNA-directed DNA polymerase</keyword>
<evidence type="ECO:0000313" key="14">
    <source>
        <dbReference type="EMBL" id="SDA55722.1"/>
    </source>
</evidence>
<dbReference type="Gene3D" id="1.20.272.10">
    <property type="match status" value="1"/>
</dbReference>
<keyword evidence="7" id="KW-0547">Nucleotide-binding</keyword>
<keyword evidence="9" id="KW-0067">ATP-binding</keyword>
<keyword evidence="6" id="KW-0479">Metal-binding</keyword>
<evidence type="ECO:0000256" key="1">
    <source>
        <dbReference type="ARBA" id="ARBA00006360"/>
    </source>
</evidence>
<proteinExistence type="inferred from homology"/>
<dbReference type="InterPro" id="IPR001270">
    <property type="entry name" value="ClpA/B"/>
</dbReference>
<evidence type="ECO:0000256" key="2">
    <source>
        <dbReference type="ARBA" id="ARBA00012417"/>
    </source>
</evidence>
<feature type="compositionally biased region" description="Basic and acidic residues" evidence="12">
    <location>
        <begin position="583"/>
        <end position="603"/>
    </location>
</feature>
<evidence type="ECO:0000256" key="5">
    <source>
        <dbReference type="ARBA" id="ARBA00022705"/>
    </source>
</evidence>
<dbReference type="NCBIfam" id="NF004046">
    <property type="entry name" value="PRK05563.1"/>
    <property type="match status" value="1"/>
</dbReference>
<evidence type="ECO:0000256" key="12">
    <source>
        <dbReference type="SAM" id="MobiDB-lite"/>
    </source>
</evidence>
<dbReference type="SUPFAM" id="SSF52540">
    <property type="entry name" value="P-loop containing nucleoside triphosphate hydrolases"/>
    <property type="match status" value="1"/>
</dbReference>
<evidence type="ECO:0000256" key="10">
    <source>
        <dbReference type="ARBA" id="ARBA00022932"/>
    </source>
</evidence>
<dbReference type="OrthoDB" id="9810148at2"/>
<dbReference type="InterPro" id="IPR008921">
    <property type="entry name" value="DNA_pol3_clamp-load_cplx_C"/>
</dbReference>
<name>A0A1G5WCK5_9FIRM</name>
<feature type="compositionally biased region" description="Low complexity" evidence="12">
    <location>
        <begin position="438"/>
        <end position="468"/>
    </location>
</feature>
<dbReference type="InterPro" id="IPR027417">
    <property type="entry name" value="P-loop_NTPase"/>
</dbReference>
<dbReference type="NCBIfam" id="TIGR01128">
    <property type="entry name" value="holA"/>
    <property type="match status" value="1"/>
</dbReference>
<dbReference type="GO" id="GO:0003677">
    <property type="term" value="F:DNA binding"/>
    <property type="evidence" value="ECO:0007669"/>
    <property type="project" value="InterPro"/>
</dbReference>
<dbReference type="AlphaFoldDB" id="A0A1G5WCK5"/>
<evidence type="ECO:0000256" key="7">
    <source>
        <dbReference type="ARBA" id="ARBA00022741"/>
    </source>
</evidence>
<sequence>MAYLALYRKWRPTVFTEVIGQKHIAIPLERALSEGRLAHAYLFSGPRGTGKTSMARILAKAVNCLSPDGVNPCNHCQNCQDINNGASLDVYEIDAASNRGIDDIRALRDSVRTLPASSKKKVYIIDEVHMLSKEAFNALLKTLEEPPAHVLFILATTDPQKIPVTILSRCQSYEFHRISTADISEHLMHVASETGFSLDKEAADLIAIKAEGGLRDALSMLDKCFSSISSREVTASLVYDILGLTEKKDLIQLADYIFSHEKGKTLTVFYDLLSQGKDALSILAELQSYFRDIMIYKINPQADELISYGNELPLLKKAAESVDSDYLDMLFSELAHIYQEAKTSSSVRMSAEMGLLRLSRYDSSMTIPMLARRIKELESRLESRLEGTPVVRAAPASKPAPAAPSAPVAPVSHREPEPVTTPASPVPPPVHSPKTLEVSPVSSSPQQVTASAHAVAAAESPSASDEAANSDLLAPSSYPGIWQGILDYVMKKPRIDVYSCFQKGKLIYAGKNRAIISVPQQFLVLAGNNKSYQKVISDAFKALTGTAYIPKTVLAGTGEEAEALAMAASNPSEPAKAASQEVSTKKEEYRKISKSEIPEKDKEEHALSEALKFIPDCDIYEKIDD</sequence>
<dbReference type="SUPFAM" id="SSF48019">
    <property type="entry name" value="post-AAA+ oligomerization domain-like"/>
    <property type="match status" value="1"/>
</dbReference>
<keyword evidence="15" id="KW-1185">Reference proteome</keyword>
<dbReference type="InterPro" id="IPR012763">
    <property type="entry name" value="DNA_pol_III_sug/sutau_N"/>
</dbReference>
<evidence type="ECO:0000259" key="13">
    <source>
        <dbReference type="SMART" id="SM00382"/>
    </source>
</evidence>
<comment type="catalytic activity">
    <reaction evidence="11">
        <text>DNA(n) + a 2'-deoxyribonucleoside 5'-triphosphate = DNA(n+1) + diphosphate</text>
        <dbReference type="Rhea" id="RHEA:22508"/>
        <dbReference type="Rhea" id="RHEA-COMP:17339"/>
        <dbReference type="Rhea" id="RHEA-COMP:17340"/>
        <dbReference type="ChEBI" id="CHEBI:33019"/>
        <dbReference type="ChEBI" id="CHEBI:61560"/>
        <dbReference type="ChEBI" id="CHEBI:173112"/>
        <dbReference type="EC" id="2.7.7.7"/>
    </reaction>
</comment>
<dbReference type="Pfam" id="PF12169">
    <property type="entry name" value="DNA_pol3_gamma3"/>
    <property type="match status" value="1"/>
</dbReference>
<feature type="domain" description="AAA+ ATPase" evidence="13">
    <location>
        <begin position="37"/>
        <end position="179"/>
    </location>
</feature>
<dbReference type="InterPro" id="IPR045085">
    <property type="entry name" value="HLD_clamp_pol_III_gamma_tau"/>
</dbReference>
<dbReference type="InterPro" id="IPR003593">
    <property type="entry name" value="AAA+_ATPase"/>
</dbReference>
<dbReference type="STRING" id="209880.SAMN02910343_01288"/>
<dbReference type="PRINTS" id="PR00300">
    <property type="entry name" value="CLPPROTEASEA"/>
</dbReference>
<evidence type="ECO:0000256" key="6">
    <source>
        <dbReference type="ARBA" id="ARBA00022723"/>
    </source>
</evidence>
<dbReference type="Gene3D" id="1.10.8.60">
    <property type="match status" value="1"/>
</dbReference>
<accession>A0A1G5WCK5</accession>
<organism evidence="14 15">
    <name type="scientific">Allisonella histaminiformans</name>
    <dbReference type="NCBI Taxonomy" id="209880"/>
    <lineage>
        <taxon>Bacteria</taxon>
        <taxon>Bacillati</taxon>
        <taxon>Bacillota</taxon>
        <taxon>Negativicutes</taxon>
        <taxon>Veillonellales</taxon>
        <taxon>Veillonellaceae</taxon>
        <taxon>Allisonella</taxon>
    </lineage>
</organism>